<keyword evidence="8" id="KW-1185">Reference proteome</keyword>
<keyword evidence="2" id="KW-1003">Cell membrane</keyword>
<feature type="transmembrane region" description="Helical" evidence="6">
    <location>
        <begin position="224"/>
        <end position="252"/>
    </location>
</feature>
<protein>
    <submittedName>
        <fullName evidence="7">LPS export ABC transporter permease LptG</fullName>
    </submittedName>
</protein>
<feature type="transmembrane region" description="Helical" evidence="6">
    <location>
        <begin position="151"/>
        <end position="173"/>
    </location>
</feature>
<comment type="caution">
    <text evidence="7">The sequence shown here is derived from an EMBL/GenBank/DDBJ whole genome shotgun (WGS) entry which is preliminary data.</text>
</comment>
<dbReference type="AlphaFoldDB" id="A0A7W7YLZ7"/>
<organism evidence="7 8">
    <name type="scientific">Prosthecobacter dejongeii</name>
    <dbReference type="NCBI Taxonomy" id="48465"/>
    <lineage>
        <taxon>Bacteria</taxon>
        <taxon>Pseudomonadati</taxon>
        <taxon>Verrucomicrobiota</taxon>
        <taxon>Verrucomicrobiia</taxon>
        <taxon>Verrucomicrobiales</taxon>
        <taxon>Verrucomicrobiaceae</taxon>
        <taxon>Prosthecobacter</taxon>
    </lineage>
</organism>
<evidence type="ECO:0000256" key="2">
    <source>
        <dbReference type="ARBA" id="ARBA00022475"/>
    </source>
</evidence>
<dbReference type="PANTHER" id="PTHR33529">
    <property type="entry name" value="SLR0882 PROTEIN-RELATED"/>
    <property type="match status" value="1"/>
</dbReference>
<feature type="transmembrane region" description="Helical" evidence="6">
    <location>
        <begin position="525"/>
        <end position="541"/>
    </location>
</feature>
<keyword evidence="3 6" id="KW-0812">Transmembrane</keyword>
<proteinExistence type="predicted"/>
<dbReference type="Proteomes" id="UP000534294">
    <property type="component" value="Unassembled WGS sequence"/>
</dbReference>
<evidence type="ECO:0000256" key="1">
    <source>
        <dbReference type="ARBA" id="ARBA00004651"/>
    </source>
</evidence>
<dbReference type="InterPro" id="IPR005495">
    <property type="entry name" value="LptG/LptF_permease"/>
</dbReference>
<feature type="transmembrane region" description="Helical" evidence="6">
    <location>
        <begin position="21"/>
        <end position="40"/>
    </location>
</feature>
<keyword evidence="4 6" id="KW-1133">Transmembrane helix</keyword>
<dbReference type="Pfam" id="PF03739">
    <property type="entry name" value="LptF_LptG"/>
    <property type="match status" value="1"/>
</dbReference>
<evidence type="ECO:0000313" key="8">
    <source>
        <dbReference type="Proteomes" id="UP000534294"/>
    </source>
</evidence>
<feature type="transmembrane region" description="Helical" evidence="6">
    <location>
        <begin position="273"/>
        <end position="295"/>
    </location>
</feature>
<reference evidence="7 8" key="1">
    <citation type="submission" date="2020-08" db="EMBL/GenBank/DDBJ databases">
        <title>Genomic Encyclopedia of Type Strains, Phase IV (KMG-IV): sequencing the most valuable type-strain genomes for metagenomic binning, comparative biology and taxonomic classification.</title>
        <authorList>
            <person name="Goeker M."/>
        </authorList>
    </citation>
    <scope>NUCLEOTIDE SEQUENCE [LARGE SCALE GENOMIC DNA]</scope>
    <source>
        <strain evidence="7 8">DSM 12251</strain>
    </source>
</reference>
<dbReference type="GO" id="GO:0015920">
    <property type="term" value="P:lipopolysaccharide transport"/>
    <property type="evidence" value="ECO:0007669"/>
    <property type="project" value="TreeGrafter"/>
</dbReference>
<evidence type="ECO:0000313" key="7">
    <source>
        <dbReference type="EMBL" id="MBB5038415.1"/>
    </source>
</evidence>
<feature type="transmembrane region" description="Helical" evidence="6">
    <location>
        <begin position="110"/>
        <end position="131"/>
    </location>
</feature>
<accession>A0A7W7YLZ7</accession>
<gene>
    <name evidence="7" type="ORF">HNQ64_002678</name>
</gene>
<dbReference type="GO" id="GO:0043190">
    <property type="term" value="C:ATP-binding cassette (ABC) transporter complex"/>
    <property type="evidence" value="ECO:0007669"/>
    <property type="project" value="TreeGrafter"/>
</dbReference>
<dbReference type="RefSeq" id="WP_184209222.1">
    <property type="nucleotide sequence ID" value="NZ_JACHIF010000005.1"/>
</dbReference>
<feature type="transmembrane region" description="Helical" evidence="6">
    <location>
        <begin position="81"/>
        <end position="101"/>
    </location>
</feature>
<feature type="transmembrane region" description="Helical" evidence="6">
    <location>
        <begin position="185"/>
        <end position="204"/>
    </location>
</feature>
<dbReference type="PANTHER" id="PTHR33529:SF6">
    <property type="entry name" value="YJGP_YJGQ FAMILY PERMEASE"/>
    <property type="match status" value="1"/>
</dbReference>
<dbReference type="EMBL" id="JACHIF010000005">
    <property type="protein sequence ID" value="MBB5038415.1"/>
    <property type="molecule type" value="Genomic_DNA"/>
</dbReference>
<evidence type="ECO:0000256" key="4">
    <source>
        <dbReference type="ARBA" id="ARBA00022989"/>
    </source>
</evidence>
<evidence type="ECO:0000256" key="6">
    <source>
        <dbReference type="SAM" id="Phobius"/>
    </source>
</evidence>
<sequence length="572" mass="64184">MTWLYPLLKKLRAVAHRVRTWPFLGRSAFSLALLVMILLATQGHHLDHPPEVAGYDIQKGKLIAQQGVGPAGPVLKTVSLLLPYLDSWMLVGGAVYLFILLRQWGNPPKLVFPTWVASISVAAWAIGSDIAHQLGAMQMTEMGEPLAMTAYWMKMVMIYVACICVPLLIHYYVRSGALERYTLRTFLAPLVFCFVAFCSLWIIMDLLDNLKEFQDAKSGPGRVVKFYFSIVPFIFVSVMPASLLLAVLYTLTKMSRANEIVAMLSAGRSVMQILQPIFVVVITVATMSLAANYHWAPRAEGNREAVMRALGAKQKDSIMASSVLHRDPVTDRVWYVSSLPFSLRGESLRGVQVREMDKDGKVAHVIHADSAMWWPGGLWRFYDGKEVFYADDKPKEIKPFPTDAEGRQSLEVKNFEETPWGMMSYALQPDYMGVPEIVSYLKAHPKDSPERLAPFQAHYFHRFALPWQSFALALVAAPLGIAYSRRGAVGGIAGSIFIFFAILFLNNLCLNLGKGGHLPPWFSPWIPHLLFGILGTVLLHYRSQNKDLPKISLRLFSKRKAQVARPRNRTAT</sequence>
<feature type="transmembrane region" description="Helical" evidence="6">
    <location>
        <begin position="459"/>
        <end position="481"/>
    </location>
</feature>
<evidence type="ECO:0000256" key="3">
    <source>
        <dbReference type="ARBA" id="ARBA00022692"/>
    </source>
</evidence>
<comment type="subcellular location">
    <subcellularLocation>
        <location evidence="1">Cell membrane</location>
        <topology evidence="1">Multi-pass membrane protein</topology>
    </subcellularLocation>
</comment>
<feature type="transmembrane region" description="Helical" evidence="6">
    <location>
        <begin position="488"/>
        <end position="505"/>
    </location>
</feature>
<name>A0A7W7YLZ7_9BACT</name>
<evidence type="ECO:0000256" key="5">
    <source>
        <dbReference type="ARBA" id="ARBA00023136"/>
    </source>
</evidence>
<keyword evidence="5 6" id="KW-0472">Membrane</keyword>